<evidence type="ECO:0000256" key="3">
    <source>
        <dbReference type="ARBA" id="ARBA00023125"/>
    </source>
</evidence>
<dbReference type="RefSeq" id="WP_169423030.1">
    <property type="nucleotide sequence ID" value="NZ_JABBFX010000007.1"/>
</dbReference>
<dbReference type="Proteomes" id="UP000541185">
    <property type="component" value="Unassembled WGS sequence"/>
</dbReference>
<dbReference type="InterPro" id="IPR000847">
    <property type="entry name" value="LysR_HTH_N"/>
</dbReference>
<evidence type="ECO:0000313" key="7">
    <source>
        <dbReference type="Proteomes" id="UP000541185"/>
    </source>
</evidence>
<feature type="domain" description="HTH lysR-type" evidence="5">
    <location>
        <begin position="3"/>
        <end position="60"/>
    </location>
</feature>
<gene>
    <name evidence="6" type="ORF">HHL11_33460</name>
</gene>
<dbReference type="SUPFAM" id="SSF46785">
    <property type="entry name" value="Winged helix' DNA-binding domain"/>
    <property type="match status" value="1"/>
</dbReference>
<dbReference type="GO" id="GO:0003700">
    <property type="term" value="F:DNA-binding transcription factor activity"/>
    <property type="evidence" value="ECO:0007669"/>
    <property type="project" value="InterPro"/>
</dbReference>
<reference evidence="6 7" key="1">
    <citation type="submission" date="2020-04" db="EMBL/GenBank/DDBJ databases">
        <title>Ramlibacter sp. G-1-2-2 isolated from soil.</title>
        <authorList>
            <person name="Dahal R.H."/>
        </authorList>
    </citation>
    <scope>NUCLEOTIDE SEQUENCE [LARGE SCALE GENOMIC DNA]</scope>
    <source>
        <strain evidence="6 7">G-1-2-2</strain>
    </source>
</reference>
<keyword evidence="3" id="KW-0238">DNA-binding</keyword>
<dbReference type="InterPro" id="IPR036388">
    <property type="entry name" value="WH-like_DNA-bd_sf"/>
</dbReference>
<protein>
    <submittedName>
        <fullName evidence="6">LysR family transcriptional regulator</fullName>
    </submittedName>
</protein>
<evidence type="ECO:0000259" key="5">
    <source>
        <dbReference type="PROSITE" id="PS50931"/>
    </source>
</evidence>
<evidence type="ECO:0000256" key="1">
    <source>
        <dbReference type="ARBA" id="ARBA00009437"/>
    </source>
</evidence>
<dbReference type="PANTHER" id="PTHR30419">
    <property type="entry name" value="HTH-TYPE TRANSCRIPTIONAL REGULATOR YBHD"/>
    <property type="match status" value="1"/>
</dbReference>
<comment type="similarity">
    <text evidence="1">Belongs to the LysR transcriptional regulatory family.</text>
</comment>
<dbReference type="Pfam" id="PF00126">
    <property type="entry name" value="HTH_1"/>
    <property type="match status" value="1"/>
</dbReference>
<keyword evidence="7" id="KW-1185">Reference proteome</keyword>
<organism evidence="6 7">
    <name type="scientific">Ramlibacter agri</name>
    <dbReference type="NCBI Taxonomy" id="2728837"/>
    <lineage>
        <taxon>Bacteria</taxon>
        <taxon>Pseudomonadati</taxon>
        <taxon>Pseudomonadota</taxon>
        <taxon>Betaproteobacteria</taxon>
        <taxon>Burkholderiales</taxon>
        <taxon>Comamonadaceae</taxon>
        <taxon>Ramlibacter</taxon>
    </lineage>
</organism>
<accession>A0A848HES4</accession>
<dbReference type="SUPFAM" id="SSF53850">
    <property type="entry name" value="Periplasmic binding protein-like II"/>
    <property type="match status" value="1"/>
</dbReference>
<name>A0A848HES4_9BURK</name>
<dbReference type="InterPro" id="IPR050950">
    <property type="entry name" value="HTH-type_LysR_regulators"/>
</dbReference>
<keyword evidence="2" id="KW-0805">Transcription regulation</keyword>
<dbReference type="PANTHER" id="PTHR30419:SF2">
    <property type="entry name" value="LYSR FAMILY TRANSCRIPTIONAL REGULATOR"/>
    <property type="match status" value="1"/>
</dbReference>
<dbReference type="GO" id="GO:0005829">
    <property type="term" value="C:cytosol"/>
    <property type="evidence" value="ECO:0007669"/>
    <property type="project" value="TreeGrafter"/>
</dbReference>
<dbReference type="EMBL" id="JABBFX010000007">
    <property type="protein sequence ID" value="NML48692.1"/>
    <property type="molecule type" value="Genomic_DNA"/>
</dbReference>
<dbReference type="Gene3D" id="1.10.10.10">
    <property type="entry name" value="Winged helix-like DNA-binding domain superfamily/Winged helix DNA-binding domain"/>
    <property type="match status" value="1"/>
</dbReference>
<dbReference type="GO" id="GO:0003677">
    <property type="term" value="F:DNA binding"/>
    <property type="evidence" value="ECO:0007669"/>
    <property type="project" value="UniProtKB-KW"/>
</dbReference>
<dbReference type="InterPro" id="IPR005119">
    <property type="entry name" value="LysR_subst-bd"/>
</dbReference>
<proteinExistence type="inferred from homology"/>
<evidence type="ECO:0000256" key="4">
    <source>
        <dbReference type="ARBA" id="ARBA00023163"/>
    </source>
</evidence>
<sequence length="301" mass="31857">MRFDLTDLRLFANIVEAGSITGGAARTHMTLASASQRVLAMEDALGAPLLDRSPQGVRPTDAGHTLVHHARLVLEQMERLRGELGEYGAGLSGHVRLLCNTTAMAEHLPGPLARFLAAYPRVTLDVEERSSEDIVAALRAGRCDLGVVTDVADVAGLESFPFRPDPLVLAVPAGHALARRKRIALAEAAGDAFVGLAAGNPLQDHVAAKAGRRLALRVRVGSFEAVCRMVEQGVGVGVVPAAVAQRQTGRGAPRFIAIAEPWAERQLLLCARSLSALPLNARRLAQSLLADPAAPDLRKSP</sequence>
<comment type="caution">
    <text evidence="6">The sequence shown here is derived from an EMBL/GenBank/DDBJ whole genome shotgun (WGS) entry which is preliminary data.</text>
</comment>
<dbReference type="AlphaFoldDB" id="A0A848HES4"/>
<dbReference type="Pfam" id="PF03466">
    <property type="entry name" value="LysR_substrate"/>
    <property type="match status" value="1"/>
</dbReference>
<evidence type="ECO:0000256" key="2">
    <source>
        <dbReference type="ARBA" id="ARBA00023015"/>
    </source>
</evidence>
<keyword evidence="4" id="KW-0804">Transcription</keyword>
<dbReference type="Gene3D" id="3.40.190.290">
    <property type="match status" value="1"/>
</dbReference>
<dbReference type="InterPro" id="IPR036390">
    <property type="entry name" value="WH_DNA-bd_sf"/>
</dbReference>
<dbReference type="PROSITE" id="PS50931">
    <property type="entry name" value="HTH_LYSR"/>
    <property type="match status" value="1"/>
</dbReference>
<evidence type="ECO:0000313" key="6">
    <source>
        <dbReference type="EMBL" id="NML48692.1"/>
    </source>
</evidence>